<feature type="transmembrane region" description="Helical" evidence="1">
    <location>
        <begin position="148"/>
        <end position="166"/>
    </location>
</feature>
<name>A0A0M9AKD2_9EURY</name>
<proteinExistence type="predicted"/>
<evidence type="ECO:0000313" key="2">
    <source>
        <dbReference type="EMBL" id="KOX92411.1"/>
    </source>
</evidence>
<evidence type="ECO:0000256" key="1">
    <source>
        <dbReference type="SAM" id="Phobius"/>
    </source>
</evidence>
<feature type="transmembrane region" description="Helical" evidence="1">
    <location>
        <begin position="79"/>
        <end position="97"/>
    </location>
</feature>
<feature type="transmembrane region" description="Helical" evidence="1">
    <location>
        <begin position="178"/>
        <end position="200"/>
    </location>
</feature>
<protein>
    <recommendedName>
        <fullName evidence="4">Ferric oxidoreductase domain-containing protein</fullName>
    </recommendedName>
</protein>
<evidence type="ECO:0008006" key="4">
    <source>
        <dbReference type="Google" id="ProtNLM"/>
    </source>
</evidence>
<dbReference type="PATRIC" id="fig|1705562.3.peg.3323"/>
<keyword evidence="1" id="KW-1133">Transmembrane helix</keyword>
<dbReference type="EMBL" id="LIUF01000004">
    <property type="protein sequence ID" value="KOX92411.1"/>
    <property type="molecule type" value="Genomic_DNA"/>
</dbReference>
<reference evidence="2 3" key="1">
    <citation type="submission" date="2015-08" db="EMBL/GenBank/DDBJ databases">
        <title>Genomes of Isolates from Cabo Rojo, PR.</title>
        <authorList>
            <person name="Sanchez-Nieves R.L."/>
            <person name="Montalvo-Rodriguez R."/>
        </authorList>
    </citation>
    <scope>NUCLEOTIDE SEQUENCE [LARGE SCALE GENOMIC DNA]</scope>
    <source>
        <strain evidence="2 3">SL3</strain>
    </source>
</reference>
<dbReference type="RefSeq" id="WP_053968616.1">
    <property type="nucleotide sequence ID" value="NZ_LIUF01000004.1"/>
</dbReference>
<keyword evidence="1" id="KW-0472">Membrane</keyword>
<keyword evidence="1" id="KW-0812">Transmembrane</keyword>
<keyword evidence="3" id="KW-1185">Reference proteome</keyword>
<feature type="transmembrane region" description="Helical" evidence="1">
    <location>
        <begin position="12"/>
        <end position="30"/>
    </location>
</feature>
<gene>
    <name evidence="2" type="ORF">AMS69_13665</name>
</gene>
<feature type="transmembrane region" description="Helical" evidence="1">
    <location>
        <begin position="36"/>
        <end position="58"/>
    </location>
</feature>
<comment type="caution">
    <text evidence="2">The sequence shown here is derived from an EMBL/GenBank/DDBJ whole genome shotgun (WGS) entry which is preliminary data.</text>
</comment>
<dbReference type="Proteomes" id="UP000037729">
    <property type="component" value="Unassembled WGS sequence"/>
</dbReference>
<feature type="transmembrane region" description="Helical" evidence="1">
    <location>
        <begin position="103"/>
        <end position="127"/>
    </location>
</feature>
<sequence length="213" mass="23981">MTVDPFNRGNHHAAVVVGSLALAALLWAAGYRFSRIIAAVPWFLLFLVLIIGPVTKIWPSINQRFEGNFPLYFRSELGIWFVIWSLGHVLLVFQLFGWDVVGFVVGMSAWAFAALVGVVIAVVLLFTSNIWAYRLMGPKAWKWHQSHGTYVMFWLFTVHIYDQTFLRGGGPTEDPLHLLYALSIVIIVGLHIGAFLKVVAHYRKHGKYPSGIS</sequence>
<evidence type="ECO:0000313" key="3">
    <source>
        <dbReference type="Proteomes" id="UP000037729"/>
    </source>
</evidence>
<accession>A0A0M9AKD2</accession>
<dbReference type="OrthoDB" id="1378at2157"/>
<dbReference type="STRING" id="1705562.AMS69_13665"/>
<dbReference type="AlphaFoldDB" id="A0A0M9AKD2"/>
<organism evidence="2 3">
    <name type="scientific">Haloarcula rubripromontorii</name>
    <dbReference type="NCBI Taxonomy" id="1705562"/>
    <lineage>
        <taxon>Archaea</taxon>
        <taxon>Methanobacteriati</taxon>
        <taxon>Methanobacteriota</taxon>
        <taxon>Stenosarchaea group</taxon>
        <taxon>Halobacteria</taxon>
        <taxon>Halobacteriales</taxon>
        <taxon>Haloarculaceae</taxon>
        <taxon>Haloarcula</taxon>
    </lineage>
</organism>